<reference evidence="2" key="1">
    <citation type="submission" date="2016-04" db="EMBL/GenBank/DDBJ databases">
        <title>Cephalotus genome sequencing.</title>
        <authorList>
            <person name="Fukushima K."/>
            <person name="Hasebe M."/>
            <person name="Fang X."/>
        </authorList>
    </citation>
    <scope>NUCLEOTIDE SEQUENCE [LARGE SCALE GENOMIC DNA]</scope>
    <source>
        <strain evidence="2">cv. St1</strain>
    </source>
</reference>
<evidence type="ECO:0000313" key="2">
    <source>
        <dbReference type="Proteomes" id="UP000187406"/>
    </source>
</evidence>
<gene>
    <name evidence="1" type="ORF">CFOL_v3_22880</name>
</gene>
<dbReference type="OrthoDB" id="1746852at2759"/>
<comment type="caution">
    <text evidence="1">The sequence shown here is derived from an EMBL/GenBank/DDBJ whole genome shotgun (WGS) entry which is preliminary data.</text>
</comment>
<accession>A0A1Q3CGR6</accession>
<name>A0A1Q3CGR6_CEPFO</name>
<dbReference type="CDD" id="cd00303">
    <property type="entry name" value="retropepsin_like"/>
    <property type="match status" value="1"/>
</dbReference>
<protein>
    <recommendedName>
        <fullName evidence="3">Gag-asp_proteas domain-containing protein</fullName>
    </recommendedName>
</protein>
<evidence type="ECO:0008006" key="3">
    <source>
        <dbReference type="Google" id="ProtNLM"/>
    </source>
</evidence>
<dbReference type="PANTHER" id="PTHR33240">
    <property type="entry name" value="OS08G0508500 PROTEIN"/>
    <property type="match status" value="1"/>
</dbReference>
<dbReference type="PANTHER" id="PTHR33240:SF8">
    <property type="entry name" value="OS03G0439900 PROTEIN"/>
    <property type="match status" value="1"/>
</dbReference>
<feature type="non-terminal residue" evidence="1">
    <location>
        <position position="1"/>
    </location>
</feature>
<proteinExistence type="predicted"/>
<organism evidence="1 2">
    <name type="scientific">Cephalotus follicularis</name>
    <name type="common">Albany pitcher plant</name>
    <dbReference type="NCBI Taxonomy" id="3775"/>
    <lineage>
        <taxon>Eukaryota</taxon>
        <taxon>Viridiplantae</taxon>
        <taxon>Streptophyta</taxon>
        <taxon>Embryophyta</taxon>
        <taxon>Tracheophyta</taxon>
        <taxon>Spermatophyta</taxon>
        <taxon>Magnoliopsida</taxon>
        <taxon>eudicotyledons</taxon>
        <taxon>Gunneridae</taxon>
        <taxon>Pentapetalae</taxon>
        <taxon>rosids</taxon>
        <taxon>fabids</taxon>
        <taxon>Oxalidales</taxon>
        <taxon>Cephalotaceae</taxon>
        <taxon>Cephalotus</taxon>
    </lineage>
</organism>
<sequence length="163" mass="18319">EFTIKRILIDSGSSADILFKPAFDQLRIPKDQLRLVKTPLVGFARETVHPLGSIDLSIIVGLSPCQTQVQMTFLVVDTPSPYKAIIGRPRLNAMKAIVSTRHLLVKFPTRFGMGQIRGDQQTARQCYQTTIKNKEKEKALPIVNVDLRGEVKPERPRLVEDVV</sequence>
<dbReference type="AlphaFoldDB" id="A0A1Q3CGR6"/>
<dbReference type="Proteomes" id="UP000187406">
    <property type="component" value="Unassembled WGS sequence"/>
</dbReference>
<keyword evidence="2" id="KW-1185">Reference proteome</keyword>
<evidence type="ECO:0000313" key="1">
    <source>
        <dbReference type="EMBL" id="GAV79415.1"/>
    </source>
</evidence>
<dbReference type="InterPro" id="IPR021109">
    <property type="entry name" value="Peptidase_aspartic_dom_sf"/>
</dbReference>
<dbReference type="Gene3D" id="2.40.70.10">
    <property type="entry name" value="Acid Proteases"/>
    <property type="match status" value="1"/>
</dbReference>
<dbReference type="InParanoid" id="A0A1Q3CGR6"/>
<dbReference type="EMBL" id="BDDD01001974">
    <property type="protein sequence ID" value="GAV79415.1"/>
    <property type="molecule type" value="Genomic_DNA"/>
</dbReference>